<dbReference type="AlphaFoldDB" id="A0A2W2ERM5"/>
<evidence type="ECO:0000313" key="12">
    <source>
        <dbReference type="Proteomes" id="UP000248544"/>
    </source>
</evidence>
<keyword evidence="4 7" id="KW-0418">Kinase</keyword>
<dbReference type="CDD" id="cd05150">
    <property type="entry name" value="APH"/>
    <property type="match status" value="1"/>
</dbReference>
<dbReference type="EMBL" id="POUA01000425">
    <property type="protein sequence ID" value="PZG26942.1"/>
    <property type="molecule type" value="Genomic_DNA"/>
</dbReference>
<evidence type="ECO:0000256" key="4">
    <source>
        <dbReference type="ARBA" id="ARBA00022777"/>
    </source>
</evidence>
<dbReference type="Proteomes" id="UP000248544">
    <property type="component" value="Unassembled WGS sequence"/>
</dbReference>
<keyword evidence="3 7" id="KW-0547">Nucleotide-binding</keyword>
<keyword evidence="12" id="KW-1185">Reference proteome</keyword>
<organism evidence="11 12">
    <name type="scientific">Spongiactinospora gelatinilytica</name>
    <dbReference type="NCBI Taxonomy" id="2666298"/>
    <lineage>
        <taxon>Bacteria</taxon>
        <taxon>Bacillati</taxon>
        <taxon>Actinomycetota</taxon>
        <taxon>Actinomycetes</taxon>
        <taxon>Streptosporangiales</taxon>
        <taxon>Streptosporangiaceae</taxon>
        <taxon>Spongiactinospora</taxon>
    </lineage>
</organism>
<dbReference type="Gene3D" id="3.90.1200.10">
    <property type="match status" value="1"/>
</dbReference>
<dbReference type="PIRSF" id="PIRSF000706">
    <property type="entry name" value="Kanamycin_kin"/>
    <property type="match status" value="1"/>
</dbReference>
<proteinExistence type="inferred from homology"/>
<evidence type="ECO:0000259" key="10">
    <source>
        <dbReference type="Pfam" id="PF01636"/>
    </source>
</evidence>
<dbReference type="GO" id="GO:0046677">
    <property type="term" value="P:response to antibiotic"/>
    <property type="evidence" value="ECO:0007669"/>
    <property type="project" value="UniProtKB-KW"/>
</dbReference>
<comment type="similarity">
    <text evidence="1 7">Belongs to the aminoglycoside phosphotransferase family.</text>
</comment>
<dbReference type="InterPro" id="IPR024165">
    <property type="entry name" value="Kan/Strep_kinase"/>
</dbReference>
<feature type="active site" description="Proton acceptor" evidence="8">
    <location>
        <position position="182"/>
    </location>
</feature>
<dbReference type="Gene3D" id="3.30.200.20">
    <property type="entry name" value="Phosphorylase Kinase, domain 1"/>
    <property type="match status" value="1"/>
</dbReference>
<keyword evidence="5 7" id="KW-0067">ATP-binding</keyword>
<dbReference type="SUPFAM" id="SSF56112">
    <property type="entry name" value="Protein kinase-like (PK-like)"/>
    <property type="match status" value="1"/>
</dbReference>
<comment type="caution">
    <text evidence="11">The sequence shown here is derived from an EMBL/GenBank/DDBJ whole genome shotgun (WGS) entry which is preliminary data.</text>
</comment>
<dbReference type="GO" id="GO:0016773">
    <property type="term" value="F:phosphotransferase activity, alcohol group as acceptor"/>
    <property type="evidence" value="ECO:0007669"/>
    <property type="project" value="InterPro"/>
</dbReference>
<dbReference type="RefSeq" id="WP_111171390.1">
    <property type="nucleotide sequence ID" value="NZ_POUA01000425.1"/>
</dbReference>
<evidence type="ECO:0000256" key="1">
    <source>
        <dbReference type="ARBA" id="ARBA00006219"/>
    </source>
</evidence>
<feature type="binding site" evidence="9">
    <location>
        <position position="187"/>
    </location>
    <ligand>
        <name>Mg(2+)</name>
        <dbReference type="ChEBI" id="CHEBI:18420"/>
    </ligand>
</feature>
<evidence type="ECO:0000256" key="2">
    <source>
        <dbReference type="ARBA" id="ARBA00022679"/>
    </source>
</evidence>
<sequence>MSGICVGVVTIPRMRVSEQIMAVLGPDPVWSDQHEGMSGQVMRVTGAAGVFYVKQGPIAVAEHERLRWLKRWAAVPGIVAFDGQSLVLADVGAPSLETAAPPEIGTVLGRVLRGLHAIEVGECPFDERLDVRLARAGTRVRGGLVDADDFDEDHAGCSPQEVLDRLIAERPAEEDPVVAHGDYTPGNVLVPPVGDPVLIDVGGLGVADRYLDLAIAVRDLRADFGPPAVDDFFAAYGLDVLDERKLGYFRLLDEMF</sequence>
<evidence type="ECO:0000256" key="5">
    <source>
        <dbReference type="ARBA" id="ARBA00022840"/>
    </source>
</evidence>
<accession>A0A2W2ERM5</accession>
<evidence type="ECO:0000256" key="6">
    <source>
        <dbReference type="ARBA" id="ARBA00023251"/>
    </source>
</evidence>
<gene>
    <name evidence="11" type="ORF">C1I98_33685</name>
</gene>
<dbReference type="InterPro" id="IPR011009">
    <property type="entry name" value="Kinase-like_dom_sf"/>
</dbReference>
<dbReference type="Pfam" id="PF01636">
    <property type="entry name" value="APH"/>
    <property type="match status" value="1"/>
</dbReference>
<feature type="binding site" evidence="9">
    <location>
        <position position="200"/>
    </location>
    <ligand>
        <name>Mg(2+)</name>
        <dbReference type="ChEBI" id="CHEBI:18420"/>
    </ligand>
</feature>
<feature type="domain" description="Aminoglycoside phosphotransferase" evidence="10">
    <location>
        <begin position="35"/>
        <end position="243"/>
    </location>
</feature>
<name>A0A2W2ERM5_9ACTN</name>
<evidence type="ECO:0000313" key="11">
    <source>
        <dbReference type="EMBL" id="PZG26942.1"/>
    </source>
</evidence>
<keyword evidence="9" id="KW-0479">Metal-binding</keyword>
<keyword evidence="9" id="KW-0460">Magnesium</keyword>
<keyword evidence="6 7" id="KW-0046">Antibiotic resistance</keyword>
<evidence type="ECO:0000256" key="7">
    <source>
        <dbReference type="PIRNR" id="PIRNR000706"/>
    </source>
</evidence>
<protein>
    <submittedName>
        <fullName evidence="11">Aminoglycoside 3'-phosphotransferase</fullName>
    </submittedName>
</protein>
<dbReference type="GO" id="GO:0046872">
    <property type="term" value="F:metal ion binding"/>
    <property type="evidence" value="ECO:0007669"/>
    <property type="project" value="UniProtKB-KW"/>
</dbReference>
<dbReference type="GO" id="GO:0016301">
    <property type="term" value="F:kinase activity"/>
    <property type="evidence" value="ECO:0007669"/>
    <property type="project" value="UniProtKB-KW"/>
</dbReference>
<evidence type="ECO:0000256" key="9">
    <source>
        <dbReference type="PIRSR" id="PIRSR000706-2"/>
    </source>
</evidence>
<reference evidence="11 12" key="1">
    <citation type="submission" date="2018-01" db="EMBL/GenBank/DDBJ databases">
        <title>Draft genome sequence of Sphaerisporangium sp. 7K107.</title>
        <authorList>
            <person name="Sahin N."/>
            <person name="Saygin H."/>
            <person name="Ay H."/>
        </authorList>
    </citation>
    <scope>NUCLEOTIDE SEQUENCE [LARGE SCALE GENOMIC DNA]</scope>
    <source>
        <strain evidence="11 12">7K107</strain>
    </source>
</reference>
<dbReference type="InterPro" id="IPR002575">
    <property type="entry name" value="Aminoglycoside_PTrfase"/>
</dbReference>
<evidence type="ECO:0000256" key="3">
    <source>
        <dbReference type="ARBA" id="ARBA00022741"/>
    </source>
</evidence>
<dbReference type="GO" id="GO:0005524">
    <property type="term" value="F:ATP binding"/>
    <property type="evidence" value="ECO:0007669"/>
    <property type="project" value="UniProtKB-KW"/>
</dbReference>
<keyword evidence="2 7" id="KW-0808">Transferase</keyword>
<evidence type="ECO:0000256" key="8">
    <source>
        <dbReference type="PIRSR" id="PIRSR000706-1"/>
    </source>
</evidence>